<dbReference type="Pfam" id="PF00528">
    <property type="entry name" value="BPD_transp_1"/>
    <property type="match status" value="1"/>
</dbReference>
<dbReference type="PROSITE" id="PS50928">
    <property type="entry name" value="ABC_TM1"/>
    <property type="match status" value="1"/>
</dbReference>
<feature type="transmembrane region" description="Helical" evidence="7">
    <location>
        <begin position="177"/>
        <end position="196"/>
    </location>
</feature>
<feature type="transmembrane region" description="Helical" evidence="7">
    <location>
        <begin position="12"/>
        <end position="30"/>
    </location>
</feature>
<keyword evidence="3" id="KW-1003">Cell membrane</keyword>
<sequence length="314" mass="34154">VVNYVLKRTILAMLIIILAIAVLFCMVFLIPGDPAAIALGPRATPEIKQAFRESMGLDKPIIVQLFRFFTNVLQGDLGVDVWSRRSVSTILLEVIPHTLGLVLLSIVWPVVIGIPMGCYAAIHRHGFLDKVIGVVSVGVIAIPSFVVAIYALLFFAVKLRWFPAIGVSDRGNILNQVYYLVLPAFAIGLGWVGYLARLVRASMLEVLGENYIRTARSFGIPESVVIFKYALKVAIVPTVALIGVGIGSLVSGAVFAEIVFSRPGIGKLIYDSVITRNYPLVMGGVIVTTSFLVTCTLVADLLNAYLDPRVREKL</sequence>
<dbReference type="GO" id="GO:0071916">
    <property type="term" value="F:dipeptide transmembrane transporter activity"/>
    <property type="evidence" value="ECO:0007669"/>
    <property type="project" value="TreeGrafter"/>
</dbReference>
<dbReference type="Pfam" id="PF19300">
    <property type="entry name" value="BPD_transp_1_N"/>
    <property type="match status" value="1"/>
</dbReference>
<keyword evidence="4 7" id="KW-0812">Transmembrane</keyword>
<dbReference type="EMBL" id="UINC01008190">
    <property type="protein sequence ID" value="SVA36914.1"/>
    <property type="molecule type" value="Genomic_DNA"/>
</dbReference>
<feature type="transmembrane region" description="Helical" evidence="7">
    <location>
        <begin position="280"/>
        <end position="306"/>
    </location>
</feature>
<organism evidence="9">
    <name type="scientific">marine metagenome</name>
    <dbReference type="NCBI Taxonomy" id="408172"/>
    <lineage>
        <taxon>unclassified sequences</taxon>
        <taxon>metagenomes</taxon>
        <taxon>ecological metagenomes</taxon>
    </lineage>
</organism>
<feature type="domain" description="ABC transmembrane type-1" evidence="8">
    <location>
        <begin position="95"/>
        <end position="303"/>
    </location>
</feature>
<keyword evidence="5 7" id="KW-1133">Transmembrane helix</keyword>
<dbReference type="SUPFAM" id="SSF161098">
    <property type="entry name" value="MetI-like"/>
    <property type="match status" value="1"/>
</dbReference>
<dbReference type="InterPro" id="IPR045621">
    <property type="entry name" value="BPD_transp_1_N"/>
</dbReference>
<keyword evidence="6 7" id="KW-0472">Membrane</keyword>
<comment type="subcellular location">
    <subcellularLocation>
        <location evidence="1">Cell membrane</location>
        <topology evidence="1">Multi-pass membrane protein</topology>
    </subcellularLocation>
</comment>
<dbReference type="AlphaFoldDB" id="A0A381V9U4"/>
<feature type="non-terminal residue" evidence="9">
    <location>
        <position position="1"/>
    </location>
</feature>
<feature type="transmembrane region" description="Helical" evidence="7">
    <location>
        <begin position="134"/>
        <end position="157"/>
    </location>
</feature>
<evidence type="ECO:0000256" key="5">
    <source>
        <dbReference type="ARBA" id="ARBA00022989"/>
    </source>
</evidence>
<dbReference type="Gene3D" id="1.10.3720.10">
    <property type="entry name" value="MetI-like"/>
    <property type="match status" value="1"/>
</dbReference>
<evidence type="ECO:0000256" key="1">
    <source>
        <dbReference type="ARBA" id="ARBA00004651"/>
    </source>
</evidence>
<evidence type="ECO:0000313" key="9">
    <source>
        <dbReference type="EMBL" id="SVA36914.1"/>
    </source>
</evidence>
<dbReference type="PANTHER" id="PTHR43163:SF6">
    <property type="entry name" value="DIPEPTIDE TRANSPORT SYSTEM PERMEASE PROTEIN DPPB-RELATED"/>
    <property type="match status" value="1"/>
</dbReference>
<evidence type="ECO:0000256" key="6">
    <source>
        <dbReference type="ARBA" id="ARBA00023136"/>
    </source>
</evidence>
<dbReference type="GO" id="GO:0005886">
    <property type="term" value="C:plasma membrane"/>
    <property type="evidence" value="ECO:0007669"/>
    <property type="project" value="UniProtKB-SubCell"/>
</dbReference>
<evidence type="ECO:0000256" key="4">
    <source>
        <dbReference type="ARBA" id="ARBA00022692"/>
    </source>
</evidence>
<dbReference type="InterPro" id="IPR000515">
    <property type="entry name" value="MetI-like"/>
</dbReference>
<evidence type="ECO:0000259" key="8">
    <source>
        <dbReference type="PROSITE" id="PS50928"/>
    </source>
</evidence>
<reference evidence="9" key="1">
    <citation type="submission" date="2018-05" db="EMBL/GenBank/DDBJ databases">
        <authorList>
            <person name="Lanie J.A."/>
            <person name="Ng W.-L."/>
            <person name="Kazmierczak K.M."/>
            <person name="Andrzejewski T.M."/>
            <person name="Davidsen T.M."/>
            <person name="Wayne K.J."/>
            <person name="Tettelin H."/>
            <person name="Glass J.I."/>
            <person name="Rusch D."/>
            <person name="Podicherti R."/>
            <person name="Tsui H.-C.T."/>
            <person name="Winkler M.E."/>
        </authorList>
    </citation>
    <scope>NUCLEOTIDE SEQUENCE</scope>
</reference>
<dbReference type="PANTHER" id="PTHR43163">
    <property type="entry name" value="DIPEPTIDE TRANSPORT SYSTEM PERMEASE PROTEIN DPPB-RELATED"/>
    <property type="match status" value="1"/>
</dbReference>
<proteinExistence type="predicted"/>
<dbReference type="InterPro" id="IPR035906">
    <property type="entry name" value="MetI-like_sf"/>
</dbReference>
<dbReference type="CDD" id="cd06261">
    <property type="entry name" value="TM_PBP2"/>
    <property type="match status" value="1"/>
</dbReference>
<evidence type="ECO:0000256" key="2">
    <source>
        <dbReference type="ARBA" id="ARBA00022448"/>
    </source>
</evidence>
<feature type="transmembrane region" description="Helical" evidence="7">
    <location>
        <begin position="233"/>
        <end position="260"/>
    </location>
</feature>
<gene>
    <name evidence="9" type="ORF">METZ01_LOCUS89768</name>
</gene>
<name>A0A381V9U4_9ZZZZ</name>
<evidence type="ECO:0000256" key="7">
    <source>
        <dbReference type="SAM" id="Phobius"/>
    </source>
</evidence>
<feature type="transmembrane region" description="Helical" evidence="7">
    <location>
        <begin position="101"/>
        <end position="122"/>
    </location>
</feature>
<keyword evidence="2" id="KW-0813">Transport</keyword>
<accession>A0A381V9U4</accession>
<evidence type="ECO:0000256" key="3">
    <source>
        <dbReference type="ARBA" id="ARBA00022475"/>
    </source>
</evidence>
<protein>
    <recommendedName>
        <fullName evidence="8">ABC transmembrane type-1 domain-containing protein</fullName>
    </recommendedName>
</protein>